<accession>A0ABV8GIU7</accession>
<organism evidence="1 2">
    <name type="scientific">Nonomuraea purpurea</name>
    <dbReference type="NCBI Taxonomy" id="1849276"/>
    <lineage>
        <taxon>Bacteria</taxon>
        <taxon>Bacillati</taxon>
        <taxon>Actinomycetota</taxon>
        <taxon>Actinomycetes</taxon>
        <taxon>Streptosporangiales</taxon>
        <taxon>Streptosporangiaceae</taxon>
        <taxon>Nonomuraea</taxon>
    </lineage>
</organism>
<name>A0ABV8GIU7_9ACTN</name>
<dbReference type="EMBL" id="JBHSBI010000024">
    <property type="protein sequence ID" value="MFC4012864.1"/>
    <property type="molecule type" value="Genomic_DNA"/>
</dbReference>
<keyword evidence="2" id="KW-1185">Reference proteome</keyword>
<dbReference type="Proteomes" id="UP001595851">
    <property type="component" value="Unassembled WGS sequence"/>
</dbReference>
<gene>
    <name evidence="1" type="ORF">ACFOY2_36940</name>
</gene>
<protein>
    <recommendedName>
        <fullName evidence="3">Pentapeptide repeat-containing protein</fullName>
    </recommendedName>
</protein>
<evidence type="ECO:0008006" key="3">
    <source>
        <dbReference type="Google" id="ProtNLM"/>
    </source>
</evidence>
<reference evidence="2" key="1">
    <citation type="journal article" date="2019" name="Int. J. Syst. Evol. Microbiol.">
        <title>The Global Catalogue of Microorganisms (GCM) 10K type strain sequencing project: providing services to taxonomists for standard genome sequencing and annotation.</title>
        <authorList>
            <consortium name="The Broad Institute Genomics Platform"/>
            <consortium name="The Broad Institute Genome Sequencing Center for Infectious Disease"/>
            <person name="Wu L."/>
            <person name="Ma J."/>
        </authorList>
    </citation>
    <scope>NUCLEOTIDE SEQUENCE [LARGE SCALE GENOMIC DNA]</scope>
    <source>
        <strain evidence="2">TBRC 1276</strain>
    </source>
</reference>
<evidence type="ECO:0000313" key="1">
    <source>
        <dbReference type="EMBL" id="MFC4012864.1"/>
    </source>
</evidence>
<sequence length="221" mass="24900">MEIERQHFTDTNVIGSGRTIGPARLDRCEFVYCRIVQDDDPGYGLVVRDVVASRCALRGSVVRGVRFEDVLVDRTTTTGMIHLEACLFRHVTLRGPVNSMMTIPPSIVPAELRDAFTANAVAFYRDVDWALDISEAKFTEASFYWVPGELVKRDPATQFLLRRSSFEGVDLSTLPIGARIAIDHFRYTPFDNIVAVAPTRSKHAAERLDELEELRRRGLAE</sequence>
<proteinExistence type="predicted"/>
<evidence type="ECO:0000313" key="2">
    <source>
        <dbReference type="Proteomes" id="UP001595851"/>
    </source>
</evidence>
<comment type="caution">
    <text evidence="1">The sequence shown here is derived from an EMBL/GenBank/DDBJ whole genome shotgun (WGS) entry which is preliminary data.</text>
</comment>
<dbReference type="RefSeq" id="WP_379532760.1">
    <property type="nucleotide sequence ID" value="NZ_JBHSBI010000024.1"/>
</dbReference>